<reference evidence="1" key="1">
    <citation type="submission" date="2020-02" db="EMBL/GenBank/DDBJ databases">
        <authorList>
            <person name="Meier V. D."/>
        </authorList>
    </citation>
    <scope>NUCLEOTIDE SEQUENCE</scope>
    <source>
        <strain evidence="1">AVDCRST_MAG92</strain>
    </source>
</reference>
<organism evidence="1">
    <name type="scientific">uncultured Coleofasciculus sp</name>
    <dbReference type="NCBI Taxonomy" id="1267456"/>
    <lineage>
        <taxon>Bacteria</taxon>
        <taxon>Bacillati</taxon>
        <taxon>Cyanobacteriota</taxon>
        <taxon>Cyanophyceae</taxon>
        <taxon>Coleofasciculales</taxon>
        <taxon>Coleofasciculaceae</taxon>
        <taxon>Coleofasciculus</taxon>
        <taxon>environmental samples</taxon>
    </lineage>
</organism>
<gene>
    <name evidence="1" type="ORF">AVDCRST_MAG92-3103</name>
</gene>
<proteinExistence type="predicted"/>
<dbReference type="AlphaFoldDB" id="A0A6J4JAI7"/>
<evidence type="ECO:0000313" key="1">
    <source>
        <dbReference type="EMBL" id="CAA9273587.1"/>
    </source>
</evidence>
<dbReference type="EMBL" id="CADCTM010000511">
    <property type="protein sequence ID" value="CAA9273587.1"/>
    <property type="molecule type" value="Genomic_DNA"/>
</dbReference>
<sequence>MRYPSARAHARKLIVLPHSAIASLGKTQLKLAAFFRAPFTLLTSP</sequence>
<protein>
    <submittedName>
        <fullName evidence="1">Uncharacterized protein</fullName>
    </submittedName>
</protein>
<name>A0A6J4JAI7_9CYAN</name>
<accession>A0A6J4JAI7</accession>